<dbReference type="InParanoid" id="G3RUS2"/>
<reference evidence="2" key="3">
    <citation type="submission" date="2025-08" db="UniProtKB">
        <authorList>
            <consortium name="Ensembl"/>
        </authorList>
    </citation>
    <scope>IDENTIFICATION</scope>
</reference>
<accession>G3RUS2</accession>
<feature type="region of interest" description="Disordered" evidence="1">
    <location>
        <begin position="150"/>
        <end position="174"/>
    </location>
</feature>
<dbReference type="EMBL" id="CABD030077159">
    <property type="status" value="NOT_ANNOTATED_CDS"/>
    <property type="molecule type" value="Genomic_DNA"/>
</dbReference>
<dbReference type="GO" id="GO:0001890">
    <property type="term" value="P:placenta development"/>
    <property type="evidence" value="ECO:0000318"/>
    <property type="project" value="GO_Central"/>
</dbReference>
<keyword evidence="3" id="KW-1185">Reference proteome</keyword>
<feature type="compositionally biased region" description="Pro residues" evidence="1">
    <location>
        <begin position="13"/>
        <end position="23"/>
    </location>
</feature>
<evidence type="ECO:0000313" key="2">
    <source>
        <dbReference type="Ensembl" id="ENSGGOP00000019551.2"/>
    </source>
</evidence>
<feature type="compositionally biased region" description="Basic and acidic residues" evidence="1">
    <location>
        <begin position="54"/>
        <end position="71"/>
    </location>
</feature>
<dbReference type="Bgee" id="ENSGGOG00000014396">
    <property type="expression patterns" value="Expressed in adult mammalian kidney and 3 other cell types or tissues"/>
</dbReference>
<dbReference type="GeneTree" id="ENSGT00910000146216"/>
<gene>
    <name evidence="2" type="primary">PHLDA2</name>
</gene>
<feature type="compositionally biased region" description="Basic residues" evidence="1">
    <location>
        <begin position="94"/>
        <end position="115"/>
    </location>
</feature>
<proteinExistence type="predicted"/>
<evidence type="ECO:0000313" key="3">
    <source>
        <dbReference type="Proteomes" id="UP000001519"/>
    </source>
</evidence>
<reference evidence="2 3" key="2">
    <citation type="journal article" date="2012" name="Nature">
        <title>Insights into hominid evolution from the gorilla genome sequence.</title>
        <authorList>
            <person name="Scally A."/>
            <person name="Dutheil J.Y."/>
            <person name="Hillier L.W."/>
            <person name="Jordan G.E."/>
            <person name="Goodhead I."/>
            <person name="Herrero J."/>
            <person name="Hobolth A."/>
            <person name="Lappalainen T."/>
            <person name="Mailund T."/>
            <person name="Marques-Bonet T."/>
            <person name="McCarthy S."/>
            <person name="Montgomery S.H."/>
            <person name="Schwalie P.C."/>
            <person name="Tang Y.A."/>
            <person name="Ward M.C."/>
            <person name="Xue Y."/>
            <person name="Yngvadottir B."/>
            <person name="Alkan C."/>
            <person name="Andersen L.N."/>
            <person name="Ayub Q."/>
            <person name="Ball E.V."/>
            <person name="Beal K."/>
            <person name="Bradley B.J."/>
            <person name="Chen Y."/>
            <person name="Clee C.M."/>
            <person name="Fitzgerald S."/>
            <person name="Graves T.A."/>
            <person name="Gu Y."/>
            <person name="Heath P."/>
            <person name="Heger A."/>
            <person name="Karakoc E."/>
            <person name="Kolb-Kokocinski A."/>
            <person name="Laird G.K."/>
            <person name="Lunter G."/>
            <person name="Meader S."/>
            <person name="Mort M."/>
            <person name="Mullikin J.C."/>
            <person name="Munch K."/>
            <person name="O'Connor T.D."/>
            <person name="Phillips A.D."/>
            <person name="Prado-Martinez J."/>
            <person name="Rogers A.S."/>
            <person name="Sajjadian S."/>
            <person name="Schmidt D."/>
            <person name="Shaw K."/>
            <person name="Simpson J.T."/>
            <person name="Stenson P.D."/>
            <person name="Turner D.J."/>
            <person name="Vigilant L."/>
            <person name="Vilella A.J."/>
            <person name="Whitener W."/>
            <person name="Zhu B."/>
            <person name="Cooper D.N."/>
            <person name="de Jong P."/>
            <person name="Dermitzakis E.T."/>
            <person name="Eichler E.E."/>
            <person name="Flicek P."/>
            <person name="Goldman N."/>
            <person name="Mundy N.I."/>
            <person name="Ning Z."/>
            <person name="Odom D.T."/>
            <person name="Ponting C.P."/>
            <person name="Quail M.A."/>
            <person name="Ryder O.A."/>
            <person name="Searle S.M."/>
            <person name="Warren W.C."/>
            <person name="Wilson R.K."/>
            <person name="Schierup M.H."/>
            <person name="Rogers J."/>
            <person name="Tyler-Smith C."/>
            <person name="Durbin R."/>
        </authorList>
    </citation>
    <scope>NUCLEOTIDE SEQUENCE [LARGE SCALE GENOMIC DNA]</scope>
</reference>
<dbReference type="eggNOG" id="ENOG502RXZA">
    <property type="taxonomic scope" value="Eukaryota"/>
</dbReference>
<sequence>MEEEARGAHLRPPEPVPRQPPRAPQGAALPLHPQGGLRGAHGQVRVLHHRHHRPQGDRLPLRGRELLERGHRAGAHRFPEPPRPAGLSQPPGTHRTRRARRTRRGRRGRRGRRTLRALGALQAIPAAQTPHAMSPPRAIRWTSRTEARTWPALSSPAAEELPVRADPRSVARAP</sequence>
<reference evidence="3" key="1">
    <citation type="submission" date="2011-05" db="EMBL/GenBank/DDBJ databases">
        <title>Insights into the evolution of the great apes provided by the gorilla genome.</title>
        <authorList>
            <person name="Scally A."/>
        </authorList>
    </citation>
    <scope>NUCLEOTIDE SEQUENCE [LARGE SCALE GENOMIC DNA]</scope>
</reference>
<name>G3RUS2_GORGO</name>
<dbReference type="OMA" id="PPLAIRW"/>
<dbReference type="Proteomes" id="UP000001519">
    <property type="component" value="Chromosome 11"/>
</dbReference>
<organism evidence="2 3">
    <name type="scientific">Gorilla gorilla gorilla</name>
    <name type="common">Western lowland gorilla</name>
    <dbReference type="NCBI Taxonomy" id="9595"/>
    <lineage>
        <taxon>Eukaryota</taxon>
        <taxon>Metazoa</taxon>
        <taxon>Chordata</taxon>
        <taxon>Craniata</taxon>
        <taxon>Vertebrata</taxon>
        <taxon>Euteleostomi</taxon>
        <taxon>Mammalia</taxon>
        <taxon>Eutheria</taxon>
        <taxon>Euarchontoglires</taxon>
        <taxon>Primates</taxon>
        <taxon>Haplorrhini</taxon>
        <taxon>Catarrhini</taxon>
        <taxon>Hominidae</taxon>
        <taxon>Gorilla</taxon>
    </lineage>
</organism>
<protein>
    <submittedName>
        <fullName evidence="2">Uncharacterized protein</fullName>
    </submittedName>
</protein>
<dbReference type="Ensembl" id="ENSGGOT00000030253.2">
    <property type="protein sequence ID" value="ENSGGOP00000019551.2"/>
    <property type="gene ID" value="ENSGGOG00000014396.3"/>
</dbReference>
<reference evidence="2" key="4">
    <citation type="submission" date="2025-09" db="UniProtKB">
        <authorList>
            <consortium name="Ensembl"/>
        </authorList>
    </citation>
    <scope>IDENTIFICATION</scope>
</reference>
<feature type="compositionally biased region" description="Basic and acidic residues" evidence="1">
    <location>
        <begin position="161"/>
        <end position="174"/>
    </location>
</feature>
<evidence type="ECO:0000256" key="1">
    <source>
        <dbReference type="SAM" id="MobiDB-lite"/>
    </source>
</evidence>
<dbReference type="AlphaFoldDB" id="G3RUS2"/>
<feature type="region of interest" description="Disordered" evidence="1">
    <location>
        <begin position="1"/>
        <end position="136"/>
    </location>
</feature>